<evidence type="ECO:0000313" key="16">
    <source>
        <dbReference type="EMBL" id="RGM30374.1"/>
    </source>
</evidence>
<evidence type="ECO:0000313" key="17">
    <source>
        <dbReference type="Proteomes" id="UP000261016"/>
    </source>
</evidence>
<evidence type="ECO:0000256" key="7">
    <source>
        <dbReference type="ARBA" id="ARBA00022692"/>
    </source>
</evidence>
<dbReference type="EMBL" id="JAANHJ010000001">
    <property type="protein sequence ID" value="MCG6226704.1"/>
    <property type="molecule type" value="Genomic_DNA"/>
</dbReference>
<evidence type="ECO:0000313" key="14">
    <source>
        <dbReference type="EMBL" id="MCG6226704.1"/>
    </source>
</evidence>
<organism evidence="16 17">
    <name type="scientific">Staphylococcus warneri</name>
    <dbReference type="NCBI Taxonomy" id="1292"/>
    <lineage>
        <taxon>Bacteria</taxon>
        <taxon>Bacillati</taxon>
        <taxon>Bacillota</taxon>
        <taxon>Bacilli</taxon>
        <taxon>Bacillales</taxon>
        <taxon>Staphylococcaceae</taxon>
        <taxon>Staphylococcus</taxon>
    </lineage>
</organism>
<keyword evidence="6 12" id="KW-0645">Protease</keyword>
<dbReference type="SUPFAM" id="SSF51306">
    <property type="entry name" value="LexA/Signal peptidase"/>
    <property type="match status" value="1"/>
</dbReference>
<dbReference type="PROSITE" id="PS00761">
    <property type="entry name" value="SPASE_I_3"/>
    <property type="match status" value="1"/>
</dbReference>
<dbReference type="InterPro" id="IPR019756">
    <property type="entry name" value="Pept_S26A_signal_pept_1_Ser-AS"/>
</dbReference>
<evidence type="ECO:0000256" key="6">
    <source>
        <dbReference type="ARBA" id="ARBA00022670"/>
    </source>
</evidence>
<dbReference type="Pfam" id="PF10502">
    <property type="entry name" value="Peptidase_S26"/>
    <property type="match status" value="1"/>
</dbReference>
<dbReference type="RefSeq" id="WP_002466332.1">
    <property type="nucleotide sequence ID" value="NZ_CABMFV010000003.1"/>
</dbReference>
<dbReference type="PROSITE" id="PS00501">
    <property type="entry name" value="SPASE_I_1"/>
    <property type="match status" value="1"/>
</dbReference>
<dbReference type="CDD" id="cd06530">
    <property type="entry name" value="S26_SPase_I"/>
    <property type="match status" value="1"/>
</dbReference>
<dbReference type="PRINTS" id="PR00727">
    <property type="entry name" value="LEADERPTASE"/>
</dbReference>
<dbReference type="InterPro" id="IPR019758">
    <property type="entry name" value="Pept_S26A_signal_pept_1_CS"/>
</dbReference>
<evidence type="ECO:0000256" key="8">
    <source>
        <dbReference type="ARBA" id="ARBA00022801"/>
    </source>
</evidence>
<dbReference type="Proteomes" id="UP000814367">
    <property type="component" value="Unassembled WGS sequence"/>
</dbReference>
<keyword evidence="19" id="KW-1185">Reference proteome</keyword>
<dbReference type="InterPro" id="IPR036286">
    <property type="entry name" value="LexA/Signal_pep-like_sf"/>
</dbReference>
<name>A0A364USJ5_STAWA</name>
<feature type="transmembrane region" description="Helical" evidence="12">
    <location>
        <begin position="6"/>
        <end position="27"/>
    </location>
</feature>
<dbReference type="Gene3D" id="2.10.109.10">
    <property type="entry name" value="Umud Fragment, subunit A"/>
    <property type="match status" value="1"/>
</dbReference>
<accession>A0A364USJ5</accession>
<gene>
    <name evidence="16" type="primary">lepB</name>
    <name evidence="15" type="ORF">D3Z30_08230</name>
    <name evidence="16" type="ORF">DXC19_07930</name>
    <name evidence="14" type="ORF">G8J23_12035</name>
</gene>
<keyword evidence="5" id="KW-1003">Cell membrane</keyword>
<comment type="catalytic activity">
    <reaction evidence="1 12">
        <text>Cleavage of hydrophobic, N-terminal signal or leader sequences from secreted and periplasmic proteins.</text>
        <dbReference type="EC" id="3.4.21.89"/>
    </reaction>
</comment>
<dbReference type="EMBL" id="QSTD01000003">
    <property type="protein sequence ID" value="RGM30374.1"/>
    <property type="molecule type" value="Genomic_DNA"/>
</dbReference>
<evidence type="ECO:0000256" key="3">
    <source>
        <dbReference type="ARBA" id="ARBA00004401"/>
    </source>
</evidence>
<dbReference type="InterPro" id="IPR019757">
    <property type="entry name" value="Pept_S26A_signal_pept_1_Lys-AS"/>
</dbReference>
<dbReference type="EMBL" id="QXWP01000004">
    <property type="protein sequence ID" value="NBH30970.1"/>
    <property type="molecule type" value="Genomic_DNA"/>
</dbReference>
<dbReference type="Proteomes" id="UP000481807">
    <property type="component" value="Unassembled WGS sequence"/>
</dbReference>
<dbReference type="PANTHER" id="PTHR43390">
    <property type="entry name" value="SIGNAL PEPTIDASE I"/>
    <property type="match status" value="1"/>
</dbReference>
<dbReference type="InterPro" id="IPR000223">
    <property type="entry name" value="Pept_S26A_signal_pept_1"/>
</dbReference>
<reference evidence="15 18" key="2">
    <citation type="submission" date="2018-08" db="EMBL/GenBank/DDBJ databases">
        <title>Murine metabolic-syndrome-specific gut microbial biobank.</title>
        <authorList>
            <person name="Liu C."/>
        </authorList>
    </citation>
    <scope>NUCLEOTIDE SEQUENCE [LARGE SCALE GENOMIC DNA]</scope>
    <source>
        <strain evidence="15 18">1XD21-27</strain>
    </source>
</reference>
<dbReference type="GO" id="GO:0004252">
    <property type="term" value="F:serine-type endopeptidase activity"/>
    <property type="evidence" value="ECO:0007669"/>
    <property type="project" value="InterPro"/>
</dbReference>
<dbReference type="NCBIfam" id="TIGR02227">
    <property type="entry name" value="sigpep_I_bact"/>
    <property type="match status" value="1"/>
</dbReference>
<keyword evidence="10 12" id="KW-0472">Membrane</keyword>
<dbReference type="GO" id="GO:0005886">
    <property type="term" value="C:plasma membrane"/>
    <property type="evidence" value="ECO:0007669"/>
    <property type="project" value="UniProtKB-SubCell"/>
</dbReference>
<reference evidence="16 17" key="1">
    <citation type="submission" date="2018-08" db="EMBL/GenBank/DDBJ databases">
        <title>A genome reference for cultivated species of the human gut microbiota.</title>
        <authorList>
            <person name="Zou Y."/>
            <person name="Xue W."/>
            <person name="Luo G."/>
        </authorList>
    </citation>
    <scope>NUCLEOTIDE SEQUENCE [LARGE SCALE GENOMIC DNA]</scope>
    <source>
        <strain evidence="16 17">OM08-17AT</strain>
    </source>
</reference>
<protein>
    <recommendedName>
        <fullName evidence="12">Signal peptidase I</fullName>
        <ecNumber evidence="12">3.4.21.89</ecNumber>
    </recommendedName>
</protein>
<reference evidence="14 19" key="3">
    <citation type="submission" date="2020-03" db="EMBL/GenBank/DDBJ databases">
        <title>Comparative genetics of Staphylococcus warneri persistents from caprine mastitis.</title>
        <authorList>
            <person name="Franca C.A."/>
            <person name="Rosa D.S."/>
            <person name="Silva A."/>
            <person name="Rodrigues D.L.N."/>
            <person name="Santos R.G."/>
            <person name="Castillo R.E.H."/>
            <person name="Moreira M.A.S."/>
            <person name="Lima M.C."/>
            <person name="Gouveia G.V."/>
            <person name="Gouveia J.J.S."/>
            <person name="Souza R.F.S."/>
            <person name="Bertram B."/>
            <person name="Azevedo V."/>
            <person name="Costa M."/>
        </authorList>
    </citation>
    <scope>NUCLEOTIDE SEQUENCE [LARGE SCALE GENOMIC DNA]</scope>
    <source>
        <strain evidence="14 19">Cap 9.2</strain>
    </source>
</reference>
<evidence type="ECO:0000256" key="9">
    <source>
        <dbReference type="ARBA" id="ARBA00022989"/>
    </source>
</evidence>
<dbReference type="GO" id="GO:0006465">
    <property type="term" value="P:signal peptide processing"/>
    <property type="evidence" value="ECO:0007669"/>
    <property type="project" value="InterPro"/>
</dbReference>
<feature type="active site" evidence="11">
    <location>
        <position position="36"/>
    </location>
</feature>
<sequence length="192" mass="21864">MGKEMIEWIVALAIGIIIAIILTVFIGTSYTVSGESMHPTFEDKDKVIVSKISKTLNHIDSGDVIIFHANSKSDYIKRLIGKPGDTVKYKKDQLYINDKKVKEPYLSENKKYKNGKYLTEDFNSKTLNGANGKAKIPEDKYLVLGDNRQNSNDSRYKDVGLIDKKQIVGKVMFRYWPFDKWKSGFNPGTFPN</sequence>
<dbReference type="PANTHER" id="PTHR43390:SF1">
    <property type="entry name" value="CHLOROPLAST PROCESSING PEPTIDASE"/>
    <property type="match status" value="1"/>
</dbReference>
<feature type="domain" description="Peptidase S26" evidence="13">
    <location>
        <begin position="5"/>
        <end position="176"/>
    </location>
</feature>
<evidence type="ECO:0000256" key="2">
    <source>
        <dbReference type="ARBA" id="ARBA00002312"/>
    </source>
</evidence>
<dbReference type="FunFam" id="2.10.109.10:FF:000008">
    <property type="entry name" value="Signal peptidase I"/>
    <property type="match status" value="1"/>
</dbReference>
<dbReference type="PROSITE" id="PS00760">
    <property type="entry name" value="SPASE_I_2"/>
    <property type="match status" value="1"/>
</dbReference>
<keyword evidence="7 12" id="KW-0812">Transmembrane</keyword>
<evidence type="ECO:0000259" key="13">
    <source>
        <dbReference type="Pfam" id="PF10502"/>
    </source>
</evidence>
<dbReference type="Proteomes" id="UP000261016">
    <property type="component" value="Unassembled WGS sequence"/>
</dbReference>
<evidence type="ECO:0000313" key="18">
    <source>
        <dbReference type="Proteomes" id="UP000481807"/>
    </source>
</evidence>
<keyword evidence="9 12" id="KW-1133">Transmembrane helix</keyword>
<dbReference type="AlphaFoldDB" id="A0A364USJ5"/>
<evidence type="ECO:0000256" key="4">
    <source>
        <dbReference type="ARBA" id="ARBA00009370"/>
    </source>
</evidence>
<comment type="caution">
    <text evidence="16">The sequence shown here is derived from an EMBL/GenBank/DDBJ whole genome shotgun (WGS) entry which is preliminary data.</text>
</comment>
<keyword evidence="8 12" id="KW-0378">Hydrolase</keyword>
<comment type="subcellular location">
    <subcellularLocation>
        <location evidence="3">Cell membrane</location>
        <topology evidence="3">Single-pass type II membrane protein</topology>
    </subcellularLocation>
    <subcellularLocation>
        <location evidence="12">Membrane</location>
        <topology evidence="12">Single-pass type II membrane protein</topology>
    </subcellularLocation>
</comment>
<evidence type="ECO:0000256" key="11">
    <source>
        <dbReference type="PIRSR" id="PIRSR600223-1"/>
    </source>
</evidence>
<evidence type="ECO:0000256" key="12">
    <source>
        <dbReference type="RuleBase" id="RU362042"/>
    </source>
</evidence>
<dbReference type="EC" id="3.4.21.89" evidence="12"/>
<evidence type="ECO:0000256" key="10">
    <source>
        <dbReference type="ARBA" id="ARBA00023136"/>
    </source>
</evidence>
<proteinExistence type="inferred from homology"/>
<evidence type="ECO:0000313" key="15">
    <source>
        <dbReference type="EMBL" id="NBH30970.1"/>
    </source>
</evidence>
<dbReference type="InterPro" id="IPR019533">
    <property type="entry name" value="Peptidase_S26"/>
</dbReference>
<dbReference type="GO" id="GO:0009003">
    <property type="term" value="F:signal peptidase activity"/>
    <property type="evidence" value="ECO:0007669"/>
    <property type="project" value="UniProtKB-EC"/>
</dbReference>
<evidence type="ECO:0000256" key="5">
    <source>
        <dbReference type="ARBA" id="ARBA00022475"/>
    </source>
</evidence>
<comment type="function">
    <text evidence="2">Essential for cell viability.</text>
</comment>
<feature type="active site" evidence="11">
    <location>
        <position position="77"/>
    </location>
</feature>
<evidence type="ECO:0000256" key="1">
    <source>
        <dbReference type="ARBA" id="ARBA00000677"/>
    </source>
</evidence>
<comment type="similarity">
    <text evidence="4 12">Belongs to the peptidase S26 family.</text>
</comment>
<evidence type="ECO:0000313" key="19">
    <source>
        <dbReference type="Proteomes" id="UP000814367"/>
    </source>
</evidence>